<protein>
    <submittedName>
        <fullName evidence="1">Uncharacterized protein</fullName>
    </submittedName>
</protein>
<sequence>MLPFSARSFLGHHLHAHDLYDMKDNAIVHDFICKCPPDIILMLRLYEVELGNTLT</sequence>
<dbReference type="Proteomes" id="UP000663848">
    <property type="component" value="Unassembled WGS sequence"/>
</dbReference>
<name>A0A822FTJ9_9BILA</name>
<feature type="non-terminal residue" evidence="1">
    <location>
        <position position="55"/>
    </location>
</feature>
<evidence type="ECO:0000313" key="2">
    <source>
        <dbReference type="Proteomes" id="UP000663848"/>
    </source>
</evidence>
<dbReference type="EMBL" id="CAJOBR010084472">
    <property type="protein sequence ID" value="CAF5130170.1"/>
    <property type="molecule type" value="Genomic_DNA"/>
</dbReference>
<proteinExistence type="predicted"/>
<comment type="caution">
    <text evidence="1">The sequence shown here is derived from an EMBL/GenBank/DDBJ whole genome shotgun (WGS) entry which is preliminary data.</text>
</comment>
<gene>
    <name evidence="1" type="ORF">QYT958_LOCUS46741</name>
</gene>
<reference evidence="1" key="1">
    <citation type="submission" date="2021-02" db="EMBL/GenBank/DDBJ databases">
        <authorList>
            <person name="Nowell W R."/>
        </authorList>
    </citation>
    <scope>NUCLEOTIDE SEQUENCE</scope>
</reference>
<dbReference type="AlphaFoldDB" id="A0A822FTJ9"/>
<evidence type="ECO:0000313" key="1">
    <source>
        <dbReference type="EMBL" id="CAF5130170.1"/>
    </source>
</evidence>
<organism evidence="1 2">
    <name type="scientific">Rotaria socialis</name>
    <dbReference type="NCBI Taxonomy" id="392032"/>
    <lineage>
        <taxon>Eukaryota</taxon>
        <taxon>Metazoa</taxon>
        <taxon>Spiralia</taxon>
        <taxon>Gnathifera</taxon>
        <taxon>Rotifera</taxon>
        <taxon>Eurotatoria</taxon>
        <taxon>Bdelloidea</taxon>
        <taxon>Philodinida</taxon>
        <taxon>Philodinidae</taxon>
        <taxon>Rotaria</taxon>
    </lineage>
</organism>
<accession>A0A822FTJ9</accession>